<feature type="region of interest" description="Disordered" evidence="1">
    <location>
        <begin position="166"/>
        <end position="187"/>
    </location>
</feature>
<keyword evidence="3" id="KW-1185">Reference proteome</keyword>
<feature type="compositionally biased region" description="Polar residues" evidence="1">
    <location>
        <begin position="322"/>
        <end position="331"/>
    </location>
</feature>
<dbReference type="WBParaSite" id="ECPE_0000530801-mRNA-1">
    <property type="protein sequence ID" value="ECPE_0000530801-mRNA-1"/>
    <property type="gene ID" value="ECPE_0000530801"/>
</dbReference>
<feature type="compositionally biased region" description="Low complexity" evidence="1">
    <location>
        <begin position="103"/>
        <end position="114"/>
    </location>
</feature>
<dbReference type="EMBL" id="UZAN01042140">
    <property type="protein sequence ID" value="VDP75135.1"/>
    <property type="molecule type" value="Genomic_DNA"/>
</dbReference>
<proteinExistence type="predicted"/>
<reference evidence="4" key="1">
    <citation type="submission" date="2016-06" db="UniProtKB">
        <authorList>
            <consortium name="WormBaseParasite"/>
        </authorList>
    </citation>
    <scope>IDENTIFICATION</scope>
</reference>
<reference evidence="2 3" key="2">
    <citation type="submission" date="2018-11" db="EMBL/GenBank/DDBJ databases">
        <authorList>
            <consortium name="Pathogen Informatics"/>
        </authorList>
    </citation>
    <scope>NUCLEOTIDE SEQUENCE [LARGE SCALE GENOMIC DNA]</scope>
    <source>
        <strain evidence="2 3">Egypt</strain>
    </source>
</reference>
<feature type="compositionally biased region" description="Low complexity" evidence="1">
    <location>
        <begin position="216"/>
        <end position="229"/>
    </location>
</feature>
<evidence type="ECO:0000313" key="4">
    <source>
        <dbReference type="WBParaSite" id="ECPE_0000530801-mRNA-1"/>
    </source>
</evidence>
<evidence type="ECO:0000256" key="1">
    <source>
        <dbReference type="SAM" id="MobiDB-lite"/>
    </source>
</evidence>
<feature type="region of interest" description="Disordered" evidence="1">
    <location>
        <begin position="80"/>
        <end position="115"/>
    </location>
</feature>
<evidence type="ECO:0000313" key="3">
    <source>
        <dbReference type="Proteomes" id="UP000272942"/>
    </source>
</evidence>
<feature type="region of interest" description="Disordered" evidence="1">
    <location>
        <begin position="26"/>
        <end position="63"/>
    </location>
</feature>
<protein>
    <submittedName>
        <fullName evidence="4">Flocculation protein FLO11-like</fullName>
    </submittedName>
</protein>
<gene>
    <name evidence="2" type="ORF">ECPE_LOCUS5295</name>
</gene>
<evidence type="ECO:0000313" key="2">
    <source>
        <dbReference type="EMBL" id="VDP75135.1"/>
    </source>
</evidence>
<name>A0A183AEB0_9TREM</name>
<feature type="compositionally biased region" description="Low complexity" evidence="1">
    <location>
        <begin position="309"/>
        <end position="321"/>
    </location>
</feature>
<feature type="region of interest" description="Disordered" evidence="1">
    <location>
        <begin position="209"/>
        <end position="235"/>
    </location>
</feature>
<accession>A0A183AEB0</accession>
<dbReference type="OrthoDB" id="202825at2759"/>
<feature type="region of interest" description="Disordered" evidence="1">
    <location>
        <begin position="301"/>
        <end position="331"/>
    </location>
</feature>
<feature type="compositionally biased region" description="Low complexity" evidence="1">
    <location>
        <begin position="172"/>
        <end position="182"/>
    </location>
</feature>
<sequence>MHSDSPLDAKIKGNMVRDMLNIAGLQLPEPSDTNSHTVIPSCFTKPPPSRQPPTDLASAGSQNTSVQVQIDVNGVLIAPAVDSTDPDSSTGTVEQPLRGGGDTELTTTPVGGTTKKIRVPSHEWVIDSRLHMTQLSADERDKRRHFVLRALQHELPKPSICTPANSQRNMLSSANPSSNVSSLGMGNNNYQYSPDSVSSKASIRPVGSTRSTLFQSSTSAAVSRNSSSTEDNLPASNLIRAIPTGCRKTARSMGIGPSSPDLRSHRIPHPSVLAVQTKETQVKPPTAPASIRTKLLSRHSTEISGIRNTPSTPSSRSPFRSGYTSGTQSPVRTQTLPRVRLASATVDILECLTPSDVRILIGMVDELERAGGFECIFPPPTAGLAVRYLSYFEAPRYPNLLCIAYLQKYGEDKEKDPGTSGKQELTCAGVFSAHSVSYLEQGAADNQWSSHYLLSAHL</sequence>
<organism evidence="4">
    <name type="scientific">Echinostoma caproni</name>
    <dbReference type="NCBI Taxonomy" id="27848"/>
    <lineage>
        <taxon>Eukaryota</taxon>
        <taxon>Metazoa</taxon>
        <taxon>Spiralia</taxon>
        <taxon>Lophotrochozoa</taxon>
        <taxon>Platyhelminthes</taxon>
        <taxon>Trematoda</taxon>
        <taxon>Digenea</taxon>
        <taxon>Plagiorchiida</taxon>
        <taxon>Echinostomata</taxon>
        <taxon>Echinostomatoidea</taxon>
        <taxon>Echinostomatidae</taxon>
        <taxon>Echinostoma</taxon>
    </lineage>
</organism>
<dbReference type="AlphaFoldDB" id="A0A183AEB0"/>
<dbReference type="Proteomes" id="UP000272942">
    <property type="component" value="Unassembled WGS sequence"/>
</dbReference>